<comment type="caution">
    <text evidence="1">The sequence shown here is derived from an EMBL/GenBank/DDBJ whole genome shotgun (WGS) entry which is preliminary data.</text>
</comment>
<dbReference type="Proteomes" id="UP001360953">
    <property type="component" value="Unassembled WGS sequence"/>
</dbReference>
<dbReference type="RefSeq" id="XP_066653236.1">
    <property type="nucleotide sequence ID" value="XM_066798340.1"/>
</dbReference>
<dbReference type="GeneID" id="92031246"/>
<dbReference type="EMBL" id="JBBPEH010000009">
    <property type="protein sequence ID" value="KAK7534197.1"/>
    <property type="molecule type" value="Genomic_DNA"/>
</dbReference>
<reference evidence="1 2" key="1">
    <citation type="submission" date="2024-04" db="EMBL/GenBank/DDBJ databases">
        <title>Phyllosticta paracitricarpa is synonymous to the EU quarantine fungus P. citricarpa based on phylogenomic analyses.</title>
        <authorList>
            <consortium name="Lawrence Berkeley National Laboratory"/>
            <person name="Van ingen-buijs V.A."/>
            <person name="Van westerhoven A.C."/>
            <person name="Haridas S."/>
            <person name="Skiadas P."/>
            <person name="Martin F."/>
            <person name="Groenewald J.Z."/>
            <person name="Crous P.W."/>
            <person name="Seidl M.F."/>
        </authorList>
    </citation>
    <scope>NUCLEOTIDE SEQUENCE [LARGE SCALE GENOMIC DNA]</scope>
    <source>
        <strain evidence="1 2">CPC 17464</strain>
    </source>
</reference>
<gene>
    <name evidence="1" type="ORF">J3D65DRAFT_605206</name>
</gene>
<accession>A0ABR1LKA5</accession>
<evidence type="ECO:0000313" key="1">
    <source>
        <dbReference type="EMBL" id="KAK7534197.1"/>
    </source>
</evidence>
<sequence length="133" mass="14122">MACVAYCGRHGELIACCGFAAAATAAATAASKAQEQYPVGLRRRVAIYAGRYFKPGGRKEKKAWAKFIALAVCLQCCYFKHVKRPAARPTTASSLHYLPQSTDDSVEDGGGHADLVAGVVNGLTGVRGNWESE</sequence>
<organism evidence="1 2">
    <name type="scientific">Phyllosticta citribraziliensis</name>
    <dbReference type="NCBI Taxonomy" id="989973"/>
    <lineage>
        <taxon>Eukaryota</taxon>
        <taxon>Fungi</taxon>
        <taxon>Dikarya</taxon>
        <taxon>Ascomycota</taxon>
        <taxon>Pezizomycotina</taxon>
        <taxon>Dothideomycetes</taxon>
        <taxon>Dothideomycetes incertae sedis</taxon>
        <taxon>Botryosphaeriales</taxon>
        <taxon>Phyllostictaceae</taxon>
        <taxon>Phyllosticta</taxon>
    </lineage>
</organism>
<proteinExistence type="predicted"/>
<keyword evidence="2" id="KW-1185">Reference proteome</keyword>
<evidence type="ECO:0000313" key="2">
    <source>
        <dbReference type="Proteomes" id="UP001360953"/>
    </source>
</evidence>
<name>A0ABR1LKA5_9PEZI</name>
<protein>
    <submittedName>
        <fullName evidence="1">Uncharacterized protein</fullName>
    </submittedName>
</protein>